<gene>
    <name evidence="2" type="ORF">CPLU01_15751</name>
</gene>
<evidence type="ECO:0000313" key="3">
    <source>
        <dbReference type="Proteomes" id="UP000654918"/>
    </source>
</evidence>
<evidence type="ECO:0000256" key="1">
    <source>
        <dbReference type="SAM" id="MobiDB-lite"/>
    </source>
</evidence>
<feature type="compositionally biased region" description="Basic residues" evidence="1">
    <location>
        <begin position="1"/>
        <end position="12"/>
    </location>
</feature>
<evidence type="ECO:0000313" key="2">
    <source>
        <dbReference type="EMBL" id="KAF6807833.1"/>
    </source>
</evidence>
<dbReference type="EMBL" id="WIGO01000609">
    <property type="protein sequence ID" value="KAF6807833.1"/>
    <property type="molecule type" value="Genomic_DNA"/>
</dbReference>
<comment type="caution">
    <text evidence="2">The sequence shown here is derived from an EMBL/GenBank/DDBJ whole genome shotgun (WGS) entry which is preliminary data.</text>
</comment>
<protein>
    <submittedName>
        <fullName evidence="2">Uncharacterized protein</fullName>
    </submittedName>
</protein>
<sequence length="97" mass="11072">MAPLRRKKQKAKKPFDDYDSDDPPADDVEMADPANETTAEYIKRALVRSFTKSPTGAVWGLSDLTTRRTLTANPHSRGVFSSFVWAEYCYVYCEYLL</sequence>
<feature type="region of interest" description="Disordered" evidence="1">
    <location>
        <begin position="1"/>
        <end position="32"/>
    </location>
</feature>
<dbReference type="Proteomes" id="UP000654918">
    <property type="component" value="Unassembled WGS sequence"/>
</dbReference>
<feature type="compositionally biased region" description="Acidic residues" evidence="1">
    <location>
        <begin position="17"/>
        <end position="30"/>
    </location>
</feature>
<organism evidence="2 3">
    <name type="scientific">Colletotrichum plurivorum</name>
    <dbReference type="NCBI Taxonomy" id="2175906"/>
    <lineage>
        <taxon>Eukaryota</taxon>
        <taxon>Fungi</taxon>
        <taxon>Dikarya</taxon>
        <taxon>Ascomycota</taxon>
        <taxon>Pezizomycotina</taxon>
        <taxon>Sordariomycetes</taxon>
        <taxon>Hypocreomycetidae</taxon>
        <taxon>Glomerellales</taxon>
        <taxon>Glomerellaceae</taxon>
        <taxon>Colletotrichum</taxon>
        <taxon>Colletotrichum orchidearum species complex</taxon>
    </lineage>
</organism>
<dbReference type="AlphaFoldDB" id="A0A8H6J813"/>
<proteinExistence type="predicted"/>
<accession>A0A8H6J813</accession>
<reference evidence="2" key="1">
    <citation type="journal article" date="2020" name="Phytopathology">
        <title>Genome Sequence Resources of Colletotrichum truncatum, C. plurivorum, C. musicola, and C. sojae: Four Species Pathogenic to Soybean (Glycine max).</title>
        <authorList>
            <person name="Rogerio F."/>
            <person name="Boufleur T.R."/>
            <person name="Ciampi-Guillardi M."/>
            <person name="Sukno S.A."/>
            <person name="Thon M.R."/>
            <person name="Massola Junior N.S."/>
            <person name="Baroncelli R."/>
        </authorList>
    </citation>
    <scope>NUCLEOTIDE SEQUENCE</scope>
    <source>
        <strain evidence="2">LFN00145</strain>
    </source>
</reference>
<name>A0A8H6J813_9PEZI</name>
<keyword evidence="3" id="KW-1185">Reference proteome</keyword>